<evidence type="ECO:0000256" key="8">
    <source>
        <dbReference type="ARBA" id="ARBA00023201"/>
    </source>
</evidence>
<evidence type="ECO:0000256" key="5">
    <source>
        <dbReference type="ARBA" id="ARBA00023053"/>
    </source>
</evidence>
<evidence type="ECO:0000256" key="9">
    <source>
        <dbReference type="ARBA" id="ARBA00047524"/>
    </source>
</evidence>
<proteinExistence type="predicted"/>
<gene>
    <name evidence="13" type="ORF">HaLaN_28802</name>
</gene>
<evidence type="ECO:0000259" key="12">
    <source>
        <dbReference type="Pfam" id="PF00999"/>
    </source>
</evidence>
<dbReference type="Pfam" id="PF00999">
    <property type="entry name" value="Na_H_Exchanger"/>
    <property type="match status" value="1"/>
</dbReference>
<feature type="transmembrane region" description="Helical" evidence="11">
    <location>
        <begin position="200"/>
        <end position="226"/>
    </location>
</feature>
<keyword evidence="8" id="KW-0739">Sodium transport</keyword>
<accession>A0A6A0ACM0</accession>
<evidence type="ECO:0000256" key="6">
    <source>
        <dbReference type="ARBA" id="ARBA00023065"/>
    </source>
</evidence>
<dbReference type="GO" id="GO:0005886">
    <property type="term" value="C:plasma membrane"/>
    <property type="evidence" value="ECO:0007669"/>
    <property type="project" value="TreeGrafter"/>
</dbReference>
<dbReference type="GO" id="GO:0015385">
    <property type="term" value="F:sodium:proton antiporter activity"/>
    <property type="evidence" value="ECO:0007669"/>
    <property type="project" value="InterPro"/>
</dbReference>
<evidence type="ECO:0000256" key="1">
    <source>
        <dbReference type="ARBA" id="ARBA00004141"/>
    </source>
</evidence>
<protein>
    <submittedName>
        <fullName evidence="13">Na_H_Exchanger domain-containing protein</fullName>
    </submittedName>
</protein>
<dbReference type="GO" id="GO:0051453">
    <property type="term" value="P:regulation of intracellular pH"/>
    <property type="evidence" value="ECO:0007669"/>
    <property type="project" value="TreeGrafter"/>
</dbReference>
<feature type="transmembrane region" description="Helical" evidence="11">
    <location>
        <begin position="123"/>
        <end position="147"/>
    </location>
</feature>
<name>A0A6A0ACM0_HAELA</name>
<evidence type="ECO:0000256" key="7">
    <source>
        <dbReference type="ARBA" id="ARBA00023136"/>
    </source>
</evidence>
<keyword evidence="5" id="KW-0915">Sodium</keyword>
<comment type="caution">
    <text evidence="13">The sequence shown here is derived from an EMBL/GenBank/DDBJ whole genome shotgun (WGS) entry which is preliminary data.</text>
</comment>
<evidence type="ECO:0000256" key="11">
    <source>
        <dbReference type="SAM" id="Phobius"/>
    </source>
</evidence>
<dbReference type="EMBL" id="BLLF01004663">
    <property type="protein sequence ID" value="GFH30031.1"/>
    <property type="molecule type" value="Genomic_DNA"/>
</dbReference>
<keyword evidence="3 11" id="KW-0812">Transmembrane</keyword>
<evidence type="ECO:0000313" key="13">
    <source>
        <dbReference type="EMBL" id="GFH30031.1"/>
    </source>
</evidence>
<sequence length="243" mass="25855">MFFAYLGPILALGIVGTGIAFLLTAAFLWAGFAGFRLLRLQDCLALGAIFSATDSVATLQGSEAHPTTFMGTVGGDMLATFLYLFITSLSLGVVTGLGTSYLVTRFAGKGPHHEVAMIGLLSYLSYLVAEVAQLSGILSLFCCAIIISHLALPNLSLAGRSTTLNAFKTLSYISEGTIFIYLGMDALDPNKWESAHVGEALSLCGVLLLLLLLSRAASVIPIITLYNWTAQTKISTTDIFVIW</sequence>
<dbReference type="InterPro" id="IPR006153">
    <property type="entry name" value="Cation/H_exchanger_TM"/>
</dbReference>
<dbReference type="GO" id="GO:0098719">
    <property type="term" value="P:sodium ion import across plasma membrane"/>
    <property type="evidence" value="ECO:0007669"/>
    <property type="project" value="TreeGrafter"/>
</dbReference>
<organism evidence="13 14">
    <name type="scientific">Haematococcus lacustris</name>
    <name type="common">Green alga</name>
    <name type="synonym">Haematococcus pluvialis</name>
    <dbReference type="NCBI Taxonomy" id="44745"/>
    <lineage>
        <taxon>Eukaryota</taxon>
        <taxon>Viridiplantae</taxon>
        <taxon>Chlorophyta</taxon>
        <taxon>core chlorophytes</taxon>
        <taxon>Chlorophyceae</taxon>
        <taxon>CS clade</taxon>
        <taxon>Chlamydomonadales</taxon>
        <taxon>Haematococcaceae</taxon>
        <taxon>Haematococcus</taxon>
    </lineage>
</organism>
<dbReference type="InterPro" id="IPR018422">
    <property type="entry name" value="Cation/H_exchanger_CPA1"/>
</dbReference>
<feature type="domain" description="Cation/H+ exchanger transmembrane" evidence="12">
    <location>
        <begin position="77"/>
        <end position="234"/>
    </location>
</feature>
<feature type="transmembrane region" description="Helical" evidence="11">
    <location>
        <begin position="6"/>
        <end position="31"/>
    </location>
</feature>
<keyword evidence="2" id="KW-0813">Transport</keyword>
<keyword evidence="4 11" id="KW-1133">Transmembrane helix</keyword>
<evidence type="ECO:0000256" key="2">
    <source>
        <dbReference type="ARBA" id="ARBA00022448"/>
    </source>
</evidence>
<dbReference type="AlphaFoldDB" id="A0A6A0ACM0"/>
<evidence type="ECO:0000256" key="3">
    <source>
        <dbReference type="ARBA" id="ARBA00022692"/>
    </source>
</evidence>
<keyword evidence="14" id="KW-1185">Reference proteome</keyword>
<comment type="subcellular location">
    <subcellularLocation>
        <location evidence="1">Membrane</location>
        <topology evidence="1">Multi-pass membrane protein</topology>
    </subcellularLocation>
</comment>
<dbReference type="Proteomes" id="UP000485058">
    <property type="component" value="Unassembled WGS sequence"/>
</dbReference>
<comment type="catalytic activity">
    <reaction evidence="10">
        <text>K(+)(in) + H(+)(out) = K(+)(out) + H(+)(in)</text>
        <dbReference type="Rhea" id="RHEA:29467"/>
        <dbReference type="ChEBI" id="CHEBI:15378"/>
        <dbReference type="ChEBI" id="CHEBI:29103"/>
    </reaction>
</comment>
<keyword evidence="6" id="KW-0406">Ion transport</keyword>
<dbReference type="GO" id="GO:0015386">
    <property type="term" value="F:potassium:proton antiporter activity"/>
    <property type="evidence" value="ECO:0007669"/>
    <property type="project" value="TreeGrafter"/>
</dbReference>
<dbReference type="PANTHER" id="PTHR10110">
    <property type="entry name" value="SODIUM/HYDROGEN EXCHANGER"/>
    <property type="match status" value="1"/>
</dbReference>
<keyword evidence="7 11" id="KW-0472">Membrane</keyword>
<comment type="catalytic activity">
    <reaction evidence="9">
        <text>Na(+)(in) + H(+)(out) = Na(+)(out) + H(+)(in)</text>
        <dbReference type="Rhea" id="RHEA:29419"/>
        <dbReference type="ChEBI" id="CHEBI:15378"/>
        <dbReference type="ChEBI" id="CHEBI:29101"/>
    </reaction>
</comment>
<evidence type="ECO:0000256" key="4">
    <source>
        <dbReference type="ARBA" id="ARBA00022989"/>
    </source>
</evidence>
<reference evidence="13 14" key="1">
    <citation type="submission" date="2020-02" db="EMBL/GenBank/DDBJ databases">
        <title>Draft genome sequence of Haematococcus lacustris strain NIES-144.</title>
        <authorList>
            <person name="Morimoto D."/>
            <person name="Nakagawa S."/>
            <person name="Yoshida T."/>
            <person name="Sawayama S."/>
        </authorList>
    </citation>
    <scope>NUCLEOTIDE SEQUENCE [LARGE SCALE GENOMIC DNA]</scope>
    <source>
        <strain evidence="13 14">NIES-144</strain>
    </source>
</reference>
<evidence type="ECO:0000256" key="10">
    <source>
        <dbReference type="ARBA" id="ARBA00047912"/>
    </source>
</evidence>
<evidence type="ECO:0000313" key="14">
    <source>
        <dbReference type="Proteomes" id="UP000485058"/>
    </source>
</evidence>
<dbReference type="PANTHER" id="PTHR10110:SF197">
    <property type="entry name" value="SODIUM_HYDROGEN EXCHANGER"/>
    <property type="match status" value="1"/>
</dbReference>
<feature type="transmembrane region" description="Helical" evidence="11">
    <location>
        <begin position="81"/>
        <end position="103"/>
    </location>
</feature>